<sequence>MTGQQAGPTTARDAFAARGDRPLVGLWNATGDPIAAEILAGSGADLLIVDGEHGPLGLREILAVLQAAEAYPVATVVRVPWNDPVIIKQVLDLGARSLVVPMVSTPEQAAAAVRAARYPGAAGAREGARGIGSALARSSRWGRIAGYVGAADEHVSVLVQIETAEGVANAAAIAAVDGVDGVFIGPADLAGSLGHPGDPGHPDVVAAVDATVDAVRGVGTPVGVNAFAPADADRVVARGAAFVVVGADVTILARGAEAAVAQLRREPGDAATDDSAPTTRATDSY</sequence>
<dbReference type="InterPro" id="IPR005000">
    <property type="entry name" value="Aldolase/citrate-lyase_domain"/>
</dbReference>
<comment type="caution">
    <text evidence="6">The sequence shown here is derived from an EMBL/GenBank/DDBJ whole genome shotgun (WGS) entry which is preliminary data.</text>
</comment>
<keyword evidence="3" id="KW-0456">Lyase</keyword>
<dbReference type="InterPro" id="IPR050251">
    <property type="entry name" value="HpcH-HpaI_aldolase"/>
</dbReference>
<feature type="domain" description="HpcH/HpaI aldolase/citrate lyase" evidence="5">
    <location>
        <begin position="24"/>
        <end position="252"/>
    </location>
</feature>
<feature type="compositionally biased region" description="Polar residues" evidence="4">
    <location>
        <begin position="275"/>
        <end position="285"/>
    </location>
</feature>
<dbReference type="Proteomes" id="UP000626982">
    <property type="component" value="Unassembled WGS sequence"/>
</dbReference>
<dbReference type="PANTHER" id="PTHR30502">
    <property type="entry name" value="2-KETO-3-DEOXY-L-RHAMNONATE ALDOLASE"/>
    <property type="match status" value="1"/>
</dbReference>
<proteinExistence type="inferred from homology"/>
<dbReference type="RefSeq" id="WP_188716546.1">
    <property type="nucleotide sequence ID" value="NZ_BAABBD010000006.1"/>
</dbReference>
<keyword evidence="7" id="KW-1185">Reference proteome</keyword>
<evidence type="ECO:0000256" key="2">
    <source>
        <dbReference type="ARBA" id="ARBA00022723"/>
    </source>
</evidence>
<dbReference type="Gene3D" id="3.20.20.60">
    <property type="entry name" value="Phosphoenolpyruvate-binding domains"/>
    <property type="match status" value="1"/>
</dbReference>
<evidence type="ECO:0000256" key="4">
    <source>
        <dbReference type="SAM" id="MobiDB-lite"/>
    </source>
</evidence>
<feature type="region of interest" description="Disordered" evidence="4">
    <location>
        <begin position="264"/>
        <end position="285"/>
    </location>
</feature>
<dbReference type="InterPro" id="IPR040442">
    <property type="entry name" value="Pyrv_kinase-like_dom_sf"/>
</dbReference>
<name>A0ABQ2KH67_9MICO</name>
<dbReference type="Pfam" id="PF03328">
    <property type="entry name" value="HpcH_HpaI"/>
    <property type="match status" value="1"/>
</dbReference>
<protein>
    <submittedName>
        <fullName evidence="6">2,4-dihydroxyhept-2-ene-1,7-dioic acid aldolase</fullName>
    </submittedName>
</protein>
<keyword evidence="2" id="KW-0479">Metal-binding</keyword>
<accession>A0ABQ2KH67</accession>
<evidence type="ECO:0000259" key="5">
    <source>
        <dbReference type="Pfam" id="PF03328"/>
    </source>
</evidence>
<comment type="similarity">
    <text evidence="1">Belongs to the HpcH/HpaI aldolase family.</text>
</comment>
<organism evidence="6 7">
    <name type="scientific">Agrococcus terreus</name>
    <dbReference type="NCBI Taxonomy" id="574649"/>
    <lineage>
        <taxon>Bacteria</taxon>
        <taxon>Bacillati</taxon>
        <taxon>Actinomycetota</taxon>
        <taxon>Actinomycetes</taxon>
        <taxon>Micrococcales</taxon>
        <taxon>Microbacteriaceae</taxon>
        <taxon>Agrococcus</taxon>
    </lineage>
</organism>
<evidence type="ECO:0000313" key="6">
    <source>
        <dbReference type="EMBL" id="GGN80949.1"/>
    </source>
</evidence>
<reference evidence="7" key="1">
    <citation type="journal article" date="2019" name="Int. J. Syst. Evol. Microbiol.">
        <title>The Global Catalogue of Microorganisms (GCM) 10K type strain sequencing project: providing services to taxonomists for standard genome sequencing and annotation.</title>
        <authorList>
            <consortium name="The Broad Institute Genomics Platform"/>
            <consortium name="The Broad Institute Genome Sequencing Center for Infectious Disease"/>
            <person name="Wu L."/>
            <person name="Ma J."/>
        </authorList>
    </citation>
    <scope>NUCLEOTIDE SEQUENCE [LARGE SCALE GENOMIC DNA]</scope>
    <source>
        <strain evidence="7">CGMCC 1.6960</strain>
    </source>
</reference>
<dbReference type="PANTHER" id="PTHR30502:SF0">
    <property type="entry name" value="PHOSPHOENOLPYRUVATE CARBOXYLASE FAMILY PROTEIN"/>
    <property type="match status" value="1"/>
</dbReference>
<evidence type="ECO:0000256" key="3">
    <source>
        <dbReference type="ARBA" id="ARBA00023239"/>
    </source>
</evidence>
<evidence type="ECO:0000256" key="1">
    <source>
        <dbReference type="ARBA" id="ARBA00005568"/>
    </source>
</evidence>
<dbReference type="InterPro" id="IPR015813">
    <property type="entry name" value="Pyrv/PenolPyrv_kinase-like_dom"/>
</dbReference>
<dbReference type="SUPFAM" id="SSF51621">
    <property type="entry name" value="Phosphoenolpyruvate/pyruvate domain"/>
    <property type="match status" value="1"/>
</dbReference>
<dbReference type="EMBL" id="BMLM01000001">
    <property type="protein sequence ID" value="GGN80949.1"/>
    <property type="molecule type" value="Genomic_DNA"/>
</dbReference>
<evidence type="ECO:0000313" key="7">
    <source>
        <dbReference type="Proteomes" id="UP000626982"/>
    </source>
</evidence>
<gene>
    <name evidence="6" type="primary">hpcH</name>
    <name evidence="6" type="ORF">GCM10010968_09300</name>
</gene>